<dbReference type="PANTHER" id="PTHR43434:SF1">
    <property type="entry name" value="PHOSPHOGLYCOLATE PHOSPHATASE"/>
    <property type="match status" value="1"/>
</dbReference>
<organism evidence="1 2">
    <name type="scientific">Ktedonosporobacter rubrisoli</name>
    <dbReference type="NCBI Taxonomy" id="2509675"/>
    <lineage>
        <taxon>Bacteria</taxon>
        <taxon>Bacillati</taxon>
        <taxon>Chloroflexota</taxon>
        <taxon>Ktedonobacteria</taxon>
        <taxon>Ktedonobacterales</taxon>
        <taxon>Ktedonosporobacteraceae</taxon>
        <taxon>Ktedonosporobacter</taxon>
    </lineage>
</organism>
<dbReference type="Pfam" id="PF00702">
    <property type="entry name" value="Hydrolase"/>
    <property type="match status" value="1"/>
</dbReference>
<dbReference type="Proteomes" id="UP000290365">
    <property type="component" value="Chromosome"/>
</dbReference>
<dbReference type="InterPro" id="IPR023214">
    <property type="entry name" value="HAD_sf"/>
</dbReference>
<dbReference type="GO" id="GO:0006281">
    <property type="term" value="P:DNA repair"/>
    <property type="evidence" value="ECO:0007669"/>
    <property type="project" value="TreeGrafter"/>
</dbReference>
<protein>
    <recommendedName>
        <fullName evidence="3">HAD family hydrolase</fullName>
    </recommendedName>
</protein>
<gene>
    <name evidence="1" type="ORF">EPA93_36870</name>
</gene>
<dbReference type="GO" id="GO:0008967">
    <property type="term" value="F:phosphoglycolate phosphatase activity"/>
    <property type="evidence" value="ECO:0007669"/>
    <property type="project" value="TreeGrafter"/>
</dbReference>
<evidence type="ECO:0000313" key="2">
    <source>
        <dbReference type="Proteomes" id="UP000290365"/>
    </source>
</evidence>
<name>A0A4P6JZS0_KTERU</name>
<dbReference type="Gene3D" id="3.40.50.1000">
    <property type="entry name" value="HAD superfamily/HAD-like"/>
    <property type="match status" value="1"/>
</dbReference>
<dbReference type="KEGG" id="kbs:EPA93_36870"/>
<sequence>MPHPVIFLDDGGVMNDNIRRGLRWQELVGEFFAPLLGGPPEAWQKANLLTSEELFEPANWQRRLQATSDYASFDRLFLHDWLKNMCRFVGITAPATEDCIALAERATRAILPRAHAAFPGAIEAIRTLFQQGYTLYTASGESSRDLAGYLQGMGVRDCFAPRLYGPDLINTFKDGPEYYRRIFSEVGIAPARAIVVDDTPLVIPWACQAGARTVLVRKASSEVSTDATWQIASLAELPALLAQLN</sequence>
<dbReference type="OrthoDB" id="158943at2"/>
<keyword evidence="2" id="KW-1185">Reference proteome</keyword>
<dbReference type="AlphaFoldDB" id="A0A4P6JZS0"/>
<dbReference type="InterPro" id="IPR036412">
    <property type="entry name" value="HAD-like_sf"/>
</dbReference>
<reference evidence="1 2" key="1">
    <citation type="submission" date="2019-01" db="EMBL/GenBank/DDBJ databases">
        <title>Ktedonosporobacter rubrisoli SCAWS-G2.</title>
        <authorList>
            <person name="Huang Y."/>
            <person name="Yan B."/>
        </authorList>
    </citation>
    <scope>NUCLEOTIDE SEQUENCE [LARGE SCALE GENOMIC DNA]</scope>
    <source>
        <strain evidence="1 2">SCAWS-G2</strain>
    </source>
</reference>
<dbReference type="RefSeq" id="WP_129892315.1">
    <property type="nucleotide sequence ID" value="NZ_CP035758.1"/>
</dbReference>
<dbReference type="SUPFAM" id="SSF56784">
    <property type="entry name" value="HAD-like"/>
    <property type="match status" value="1"/>
</dbReference>
<dbReference type="EMBL" id="CP035758">
    <property type="protein sequence ID" value="QBD81254.1"/>
    <property type="molecule type" value="Genomic_DNA"/>
</dbReference>
<proteinExistence type="predicted"/>
<dbReference type="InterPro" id="IPR006439">
    <property type="entry name" value="HAD-SF_hydro_IA"/>
</dbReference>
<dbReference type="InterPro" id="IPR050155">
    <property type="entry name" value="HAD-like_hydrolase_sf"/>
</dbReference>
<accession>A0A4P6JZS0</accession>
<dbReference type="PANTHER" id="PTHR43434">
    <property type="entry name" value="PHOSPHOGLYCOLATE PHOSPHATASE"/>
    <property type="match status" value="1"/>
</dbReference>
<evidence type="ECO:0008006" key="3">
    <source>
        <dbReference type="Google" id="ProtNLM"/>
    </source>
</evidence>
<dbReference type="NCBIfam" id="TIGR01509">
    <property type="entry name" value="HAD-SF-IA-v3"/>
    <property type="match status" value="1"/>
</dbReference>
<evidence type="ECO:0000313" key="1">
    <source>
        <dbReference type="EMBL" id="QBD81254.1"/>
    </source>
</evidence>